<evidence type="ECO:0000313" key="6">
    <source>
        <dbReference type="RefSeq" id="XP_022302561.1"/>
    </source>
</evidence>
<dbReference type="InterPro" id="IPR000436">
    <property type="entry name" value="Sushi_SCR_CCP_dom"/>
</dbReference>
<reference evidence="6" key="1">
    <citation type="submission" date="2025-08" db="UniProtKB">
        <authorList>
            <consortium name="RefSeq"/>
        </authorList>
    </citation>
    <scope>IDENTIFICATION</scope>
    <source>
        <tissue evidence="6">Whole sample</tissue>
    </source>
</reference>
<dbReference type="AlphaFoldDB" id="A0A8B8BHX7"/>
<gene>
    <name evidence="6" type="primary">LOC111110374</name>
</gene>
<keyword evidence="2" id="KW-0768">Sushi</keyword>
<evidence type="ECO:0000256" key="2">
    <source>
        <dbReference type="PROSITE-ProRule" id="PRU00302"/>
    </source>
</evidence>
<protein>
    <submittedName>
        <fullName evidence="6">Uncharacterized protein LOC111110374</fullName>
    </submittedName>
</protein>
<dbReference type="SUPFAM" id="SSF57535">
    <property type="entry name" value="Complement control module/SCR domain"/>
    <property type="match status" value="1"/>
</dbReference>
<evidence type="ECO:0000313" key="5">
    <source>
        <dbReference type="Proteomes" id="UP000694844"/>
    </source>
</evidence>
<feature type="domain" description="Sushi" evidence="4">
    <location>
        <begin position="5"/>
        <end position="65"/>
    </location>
</feature>
<dbReference type="CDD" id="cd00033">
    <property type="entry name" value="CCP"/>
    <property type="match status" value="1"/>
</dbReference>
<accession>A0A8B8BHX7</accession>
<evidence type="ECO:0000256" key="3">
    <source>
        <dbReference type="SAM" id="Phobius"/>
    </source>
</evidence>
<dbReference type="RefSeq" id="XP_022302561.1">
    <property type="nucleotide sequence ID" value="XM_022446853.1"/>
</dbReference>
<keyword evidence="3" id="KW-0812">Transmembrane</keyword>
<keyword evidence="1" id="KW-1015">Disulfide bond</keyword>
<dbReference type="PROSITE" id="PS50923">
    <property type="entry name" value="SUSHI"/>
    <property type="match status" value="1"/>
</dbReference>
<dbReference type="GeneID" id="111110374"/>
<dbReference type="Gene3D" id="2.10.70.10">
    <property type="entry name" value="Complement Module, domain 1"/>
    <property type="match status" value="1"/>
</dbReference>
<keyword evidence="3" id="KW-0472">Membrane</keyword>
<dbReference type="InterPro" id="IPR035976">
    <property type="entry name" value="Sushi/SCR/CCP_sf"/>
</dbReference>
<dbReference type="Pfam" id="PF00084">
    <property type="entry name" value="Sushi"/>
    <property type="match status" value="1"/>
</dbReference>
<dbReference type="KEGG" id="cvn:111110374"/>
<dbReference type="SMART" id="SM00032">
    <property type="entry name" value="CCP"/>
    <property type="match status" value="1"/>
</dbReference>
<organism evidence="5 6">
    <name type="scientific">Crassostrea virginica</name>
    <name type="common">Eastern oyster</name>
    <dbReference type="NCBI Taxonomy" id="6565"/>
    <lineage>
        <taxon>Eukaryota</taxon>
        <taxon>Metazoa</taxon>
        <taxon>Spiralia</taxon>
        <taxon>Lophotrochozoa</taxon>
        <taxon>Mollusca</taxon>
        <taxon>Bivalvia</taxon>
        <taxon>Autobranchia</taxon>
        <taxon>Pteriomorphia</taxon>
        <taxon>Ostreida</taxon>
        <taxon>Ostreoidea</taxon>
        <taxon>Ostreidae</taxon>
        <taxon>Crassostrea</taxon>
    </lineage>
</organism>
<dbReference type="OrthoDB" id="6094298at2759"/>
<feature type="transmembrane region" description="Helical" evidence="3">
    <location>
        <begin position="80"/>
        <end position="108"/>
    </location>
</feature>
<evidence type="ECO:0000259" key="4">
    <source>
        <dbReference type="PROSITE" id="PS50923"/>
    </source>
</evidence>
<keyword evidence="3" id="KW-1133">Transmembrane helix</keyword>
<dbReference type="Proteomes" id="UP000694844">
    <property type="component" value="Chromosome 8"/>
</dbReference>
<sequence length="216" mass="23904">MSGSFNCSDPVSVTNGYYLFDKSTYGDGDQVYFICYDGYSMNGSPVLTCDGATGNWTGNAPICSSTTTTLTTTTAATQEWMYVSVGLISFLGLLILLISFLVCILLCYKLCRQKSKVTALRGNEERLRGIEERLDVGCCYTCCTRCCLRCCRCCHDDHPNVSPQPPLTSTSPTSVFLEDRSMSTTKTFLKEVKPAKEIAEWKPFSNPLRKINTSTK</sequence>
<keyword evidence="5" id="KW-1185">Reference proteome</keyword>
<evidence type="ECO:0000256" key="1">
    <source>
        <dbReference type="ARBA" id="ARBA00023157"/>
    </source>
</evidence>
<comment type="caution">
    <text evidence="2">Lacks conserved residue(s) required for the propagation of feature annotation.</text>
</comment>
<proteinExistence type="predicted"/>
<name>A0A8B8BHX7_CRAVI</name>